<feature type="region of interest" description="Disordered" evidence="10">
    <location>
        <begin position="37"/>
        <end position="142"/>
    </location>
</feature>
<evidence type="ECO:0000256" key="10">
    <source>
        <dbReference type="SAM" id="MobiDB-lite"/>
    </source>
</evidence>
<evidence type="ECO:0000256" key="6">
    <source>
        <dbReference type="ARBA" id="ARBA00023136"/>
    </source>
</evidence>
<proteinExistence type="predicted"/>
<feature type="compositionally biased region" description="Low complexity" evidence="10">
    <location>
        <begin position="373"/>
        <end position="393"/>
    </location>
</feature>
<feature type="compositionally biased region" description="Polar residues" evidence="10">
    <location>
        <begin position="454"/>
        <end position="463"/>
    </location>
</feature>
<feature type="region of interest" description="Disordered" evidence="10">
    <location>
        <begin position="763"/>
        <end position="797"/>
    </location>
</feature>
<keyword evidence="5" id="KW-0677">Repeat</keyword>
<dbReference type="PROSITE" id="PS00022">
    <property type="entry name" value="EGF_1"/>
    <property type="match status" value="1"/>
</dbReference>
<evidence type="ECO:0000256" key="3">
    <source>
        <dbReference type="ARBA" id="ARBA00022536"/>
    </source>
</evidence>
<feature type="region of interest" description="Disordered" evidence="10">
    <location>
        <begin position="511"/>
        <end position="616"/>
    </location>
</feature>
<keyword evidence="14" id="KW-1185">Reference proteome</keyword>
<comment type="subcellular location">
    <subcellularLocation>
        <location evidence="1">Cell membrane</location>
    </subcellularLocation>
</comment>
<dbReference type="GeneTree" id="ENSGT00710000106813"/>
<evidence type="ECO:0000256" key="1">
    <source>
        <dbReference type="ARBA" id="ARBA00004236"/>
    </source>
</evidence>
<dbReference type="STRING" id="13616.ENSMODP00000022904"/>
<feature type="compositionally biased region" description="Low complexity" evidence="10">
    <location>
        <begin position="763"/>
        <end position="796"/>
    </location>
</feature>
<dbReference type="eggNOG" id="ENOG502QPW9">
    <property type="taxonomic scope" value="Eukaryota"/>
</dbReference>
<keyword evidence="2" id="KW-1003">Cell membrane</keyword>
<keyword evidence="3 9" id="KW-0245">EGF-like domain</keyword>
<feature type="compositionally biased region" description="Polar residues" evidence="10">
    <location>
        <begin position="258"/>
        <end position="289"/>
    </location>
</feature>
<reference evidence="13" key="3">
    <citation type="submission" date="2025-09" db="UniProtKB">
        <authorList>
            <consortium name="Ensembl"/>
        </authorList>
    </citation>
    <scope>IDENTIFICATION</scope>
</reference>
<dbReference type="InParanoid" id="F6RFT4"/>
<evidence type="ECO:0000313" key="13">
    <source>
        <dbReference type="Ensembl" id="ENSMODP00000022904.4"/>
    </source>
</evidence>
<feature type="disulfide bond" evidence="9">
    <location>
        <begin position="1093"/>
        <end position="1110"/>
    </location>
</feature>
<dbReference type="Bgee" id="ENSMODG00000018368">
    <property type="expression patterns" value="Expressed in heart and 17 other cell types or tissues"/>
</dbReference>
<evidence type="ECO:0000256" key="5">
    <source>
        <dbReference type="ARBA" id="ARBA00022737"/>
    </source>
</evidence>
<feature type="region of interest" description="Disordered" evidence="10">
    <location>
        <begin position="847"/>
        <end position="866"/>
    </location>
</feature>
<feature type="compositionally biased region" description="Polar residues" evidence="10">
    <location>
        <begin position="413"/>
        <end position="425"/>
    </location>
</feature>
<feature type="signal peptide" evidence="11">
    <location>
        <begin position="1"/>
        <end position="27"/>
    </location>
</feature>
<keyword evidence="7 9" id="KW-1015">Disulfide bond</keyword>
<feature type="disulfide bond" evidence="9">
    <location>
        <begin position="1112"/>
        <end position="1121"/>
    </location>
</feature>
<dbReference type="FunCoup" id="F6RFT4">
    <property type="interactions" value="49"/>
</dbReference>
<dbReference type="GO" id="GO:0007507">
    <property type="term" value="P:heart development"/>
    <property type="evidence" value="ECO:0000318"/>
    <property type="project" value="GO_Central"/>
</dbReference>
<feature type="region of interest" description="Disordered" evidence="10">
    <location>
        <begin position="1045"/>
        <end position="1083"/>
    </location>
</feature>
<evidence type="ECO:0000256" key="8">
    <source>
        <dbReference type="ARBA" id="ARBA00023180"/>
    </source>
</evidence>
<feature type="compositionally biased region" description="Polar residues" evidence="10">
    <location>
        <begin position="563"/>
        <end position="583"/>
    </location>
</feature>
<dbReference type="CDD" id="cd00054">
    <property type="entry name" value="EGF_CA"/>
    <property type="match status" value="1"/>
</dbReference>
<dbReference type="SMART" id="SM00181">
    <property type="entry name" value="EGF"/>
    <property type="match status" value="1"/>
</dbReference>
<feature type="compositionally biased region" description="Pro residues" evidence="10">
    <location>
        <begin position="88"/>
        <end position="97"/>
    </location>
</feature>
<feature type="region of interest" description="Disordered" evidence="10">
    <location>
        <begin position="258"/>
        <end position="329"/>
    </location>
</feature>
<feature type="region of interest" description="Disordered" evidence="10">
    <location>
        <begin position="879"/>
        <end position="970"/>
    </location>
</feature>
<feature type="compositionally biased region" description="Low complexity" evidence="10">
    <location>
        <begin position="315"/>
        <end position="327"/>
    </location>
</feature>
<evidence type="ECO:0000256" key="4">
    <source>
        <dbReference type="ARBA" id="ARBA00022729"/>
    </source>
</evidence>
<feature type="compositionally biased region" description="Low complexity" evidence="10">
    <location>
        <begin position="950"/>
        <end position="969"/>
    </location>
</feature>
<dbReference type="Pfam" id="PF00008">
    <property type="entry name" value="EGF"/>
    <property type="match status" value="1"/>
</dbReference>
<feature type="compositionally biased region" description="Low complexity" evidence="10">
    <location>
        <begin position="525"/>
        <end position="549"/>
    </location>
</feature>
<dbReference type="HOGENOM" id="CLU_006913_0_0_1"/>
<evidence type="ECO:0000256" key="9">
    <source>
        <dbReference type="PROSITE-ProRule" id="PRU00076"/>
    </source>
</evidence>
<dbReference type="PANTHER" id="PTHR24037:SF3">
    <property type="entry name" value="PROTEIN HEG HOMOLOG 1"/>
    <property type="match status" value="1"/>
</dbReference>
<feature type="compositionally biased region" description="Polar residues" evidence="10">
    <location>
        <begin position="437"/>
        <end position="446"/>
    </location>
</feature>
<dbReference type="Gene3D" id="2.10.25.10">
    <property type="entry name" value="Laminin"/>
    <property type="match status" value="1"/>
</dbReference>
<evidence type="ECO:0000256" key="11">
    <source>
        <dbReference type="SAM" id="SignalP"/>
    </source>
</evidence>
<dbReference type="Ensembl" id="ENSMODT00000023309.4">
    <property type="protein sequence ID" value="ENSMODP00000022904.4"/>
    <property type="gene ID" value="ENSMODG00000018368.4"/>
</dbReference>
<evidence type="ECO:0000256" key="2">
    <source>
        <dbReference type="ARBA" id="ARBA00022475"/>
    </source>
</evidence>
<feature type="region of interest" description="Disordered" evidence="10">
    <location>
        <begin position="372"/>
        <end position="425"/>
    </location>
</feature>
<feature type="chain" id="PRO_5023936146" description="EGF-like domain-containing protein" evidence="11">
    <location>
        <begin position="28"/>
        <end position="1126"/>
    </location>
</feature>
<dbReference type="InterPro" id="IPR000742">
    <property type="entry name" value="EGF"/>
</dbReference>
<evidence type="ECO:0000313" key="14">
    <source>
        <dbReference type="Proteomes" id="UP000002280"/>
    </source>
</evidence>
<feature type="region of interest" description="Disordered" evidence="10">
    <location>
        <begin position="437"/>
        <end position="483"/>
    </location>
</feature>
<dbReference type="OMA" id="VFKQAKN"/>
<accession>F6RFT4</accession>
<dbReference type="PANTHER" id="PTHR24037">
    <property type="entry name" value="HEART DEVELOPMENT PROTEIN WITH EGF-LIKE DOMAINS 1"/>
    <property type="match status" value="1"/>
</dbReference>
<dbReference type="GO" id="GO:0005886">
    <property type="term" value="C:plasma membrane"/>
    <property type="evidence" value="ECO:0007669"/>
    <property type="project" value="UniProtKB-SubCell"/>
</dbReference>
<feature type="compositionally biased region" description="Polar residues" evidence="10">
    <location>
        <begin position="180"/>
        <end position="196"/>
    </location>
</feature>
<feature type="compositionally biased region" description="Low complexity" evidence="10">
    <location>
        <begin position="1068"/>
        <end position="1083"/>
    </location>
</feature>
<feature type="compositionally biased region" description="Polar residues" evidence="10">
    <location>
        <begin position="998"/>
        <end position="1007"/>
    </location>
</feature>
<organism evidence="13 14">
    <name type="scientific">Monodelphis domestica</name>
    <name type="common">Gray short-tailed opossum</name>
    <dbReference type="NCBI Taxonomy" id="13616"/>
    <lineage>
        <taxon>Eukaryota</taxon>
        <taxon>Metazoa</taxon>
        <taxon>Chordata</taxon>
        <taxon>Craniata</taxon>
        <taxon>Vertebrata</taxon>
        <taxon>Euteleostomi</taxon>
        <taxon>Mammalia</taxon>
        <taxon>Metatheria</taxon>
        <taxon>Didelphimorphia</taxon>
        <taxon>Didelphidae</taxon>
        <taxon>Monodelphis</taxon>
    </lineage>
</organism>
<keyword evidence="8" id="KW-0325">Glycoprotein</keyword>
<feature type="region of interest" description="Disordered" evidence="10">
    <location>
        <begin position="180"/>
        <end position="234"/>
    </location>
</feature>
<comment type="caution">
    <text evidence="9">Lacks conserved residue(s) required for the propagation of feature annotation.</text>
</comment>
<feature type="compositionally biased region" description="Polar residues" evidence="10">
    <location>
        <begin position="879"/>
        <end position="890"/>
    </location>
</feature>
<feature type="compositionally biased region" description="Low complexity" evidence="10">
    <location>
        <begin position="197"/>
        <end position="217"/>
    </location>
</feature>
<keyword evidence="4 11" id="KW-0732">Signal</keyword>
<sequence>MATPCARLWPRLPPFLLLLLGVSQTRGLPPLLVPSASPWGQPSGAPLSTVALGPQREPEPEPGPPLGLPPPLLPVSWERENSTRAPGSPGPADPPPSLGAATQRGALHRAPGGRSAITAAAKSHKSDESSEPPRGNFITSSFNHKNKNISTVVLKGLEKFQTFSNQATMDASGSTTLALKMSTSRESTTSYSKTKATLSPGYSSESSSASSFQKNSSAPESFHQVSNSSESEGRTATFATIADFLTRRKERTFRSLTSATPSMEATKGIASSTETSTPSTLMHSSTSLLETGGPTMLSQGRDHTRLPWPHFSRAPTSPSPSKKTSPSEIRTELRNSIISSTLASQIDRTFTQDVPRTRQSSTNRTWLVNGTESSTKYSGTASSSVSIHSSSSSGEAIRKRMQTRNPSDAEFTEPSTDGTLGHASSRTSALSLQRDSSTFEGSQQLPFSEADAENGNSRTQTEAGLNFETFTRDGKNTSHQSVTNKRVAVTENSTWYAEIVNPLVLTQLSDQWTGSHPEPHDTHLSEPSTESLSGSSSEMSSSSSQSHPSYTKGSHELGISPGSEESTSSFLHPSPDTSATSSRNGERTLRSLANSSLPSGGGEHSTMFLRGTEGTTPHMGVMDTTGLVSASSDSLQTQRATGSNHGPIGSTNIGKRISDYHTDSTYISSTFTKIKDRTLLSITNNSTSPDITKSSTAYNRTSSSSAIAHSSSSSSALTQGTNISSNEGEFVFPSTEPLVVSSSDLPAYTSTVSVPPNTLVFQTSESVSTDESSSSSSLPPLPSPSVSQLSQPISSTPWPTMASSPLLFSVAESSKPLTSSLSPLSTSLAESTPDPVLFLQSSLPHLSSTSVLPSGDPQTRESSVTSADTLIGVSTTVLHGSSSTDQQNPSVPYPEKTSVGSDLQPPSLPPTDSPEVLGNKSTSEVPLAPVPTEPFREPTLLATRTNAAQPSPAMTTTTHATTQPSTVPTPMSLLTTVKATTERTILPIGPRTIMPLRTTESPSTTRASRVETEATTKSVPTIGIATSVQERSSRMGGQKETTPAIHFPVVSSPSPLTAKPSPSTPLKSTTVVPPRPMMTSPPTTANRCAPNPCLHDGQCMVDSTGRGYRCICTPSWQGDDCSVGKR</sequence>
<protein>
    <recommendedName>
        <fullName evidence="12">EGF-like domain-containing protein</fullName>
    </recommendedName>
</protein>
<name>F6RFT4_MONDO</name>
<feature type="region of interest" description="Disordered" evidence="10">
    <location>
        <begin position="993"/>
        <end position="1017"/>
    </location>
</feature>
<dbReference type="Proteomes" id="UP000002280">
    <property type="component" value="Chromosome 4"/>
</dbReference>
<dbReference type="PROSITE" id="PS50026">
    <property type="entry name" value="EGF_3"/>
    <property type="match status" value="1"/>
</dbReference>
<keyword evidence="6" id="KW-0472">Membrane</keyword>
<feature type="compositionally biased region" description="Polar residues" evidence="10">
    <location>
        <begin position="1051"/>
        <end position="1067"/>
    </location>
</feature>
<dbReference type="AlphaFoldDB" id="F6RFT4"/>
<dbReference type="SUPFAM" id="SSF57196">
    <property type="entry name" value="EGF/Laminin"/>
    <property type="match status" value="1"/>
</dbReference>
<reference evidence="13" key="2">
    <citation type="submission" date="2025-08" db="UniProtKB">
        <authorList>
            <consortium name="Ensembl"/>
        </authorList>
    </citation>
    <scope>IDENTIFICATION</scope>
</reference>
<feature type="compositionally biased region" description="Pro residues" evidence="10">
    <location>
        <begin position="61"/>
        <end position="73"/>
    </location>
</feature>
<evidence type="ECO:0000256" key="7">
    <source>
        <dbReference type="ARBA" id="ARBA00023157"/>
    </source>
</evidence>
<reference evidence="13 14" key="1">
    <citation type="journal article" date="2007" name="Nature">
        <title>Genome of the marsupial Monodelphis domestica reveals innovation in non-coding sequences.</title>
        <authorList>
            <person name="Mikkelsen T.S."/>
            <person name="Wakefield M.J."/>
            <person name="Aken B."/>
            <person name="Amemiya C.T."/>
            <person name="Chang J.L."/>
            <person name="Duke S."/>
            <person name="Garber M."/>
            <person name="Gentles A.J."/>
            <person name="Goodstadt L."/>
            <person name="Heger A."/>
            <person name="Jurka J."/>
            <person name="Kamal M."/>
            <person name="Mauceli E."/>
            <person name="Searle S.M."/>
            <person name="Sharpe T."/>
            <person name="Baker M.L."/>
            <person name="Batzer M.A."/>
            <person name="Benos P.V."/>
            <person name="Belov K."/>
            <person name="Clamp M."/>
            <person name="Cook A."/>
            <person name="Cuff J."/>
            <person name="Das R."/>
            <person name="Davidow L."/>
            <person name="Deakin J.E."/>
            <person name="Fazzari M.J."/>
            <person name="Glass J.L."/>
            <person name="Grabherr M."/>
            <person name="Greally J.M."/>
            <person name="Gu W."/>
            <person name="Hore T.A."/>
            <person name="Huttley G.A."/>
            <person name="Kleber M."/>
            <person name="Jirtle R.L."/>
            <person name="Koina E."/>
            <person name="Lee J.T."/>
            <person name="Mahony S."/>
            <person name="Marra M.A."/>
            <person name="Miller R.D."/>
            <person name="Nicholls R.D."/>
            <person name="Oda M."/>
            <person name="Papenfuss A.T."/>
            <person name="Parra Z.E."/>
            <person name="Pollock D.D."/>
            <person name="Ray D.A."/>
            <person name="Schein J.E."/>
            <person name="Speed T.P."/>
            <person name="Thompson K."/>
            <person name="VandeBerg J.L."/>
            <person name="Wade C.M."/>
            <person name="Walker J.A."/>
            <person name="Waters P.D."/>
            <person name="Webber C."/>
            <person name="Weidman J.R."/>
            <person name="Xie X."/>
            <person name="Zody M.C."/>
            <person name="Baldwin J."/>
            <person name="Abdouelleil A."/>
            <person name="Abdulkadir J."/>
            <person name="Abebe A."/>
            <person name="Abera B."/>
            <person name="Abreu J."/>
            <person name="Acer S.C."/>
            <person name="Aftuck L."/>
            <person name="Alexander A."/>
            <person name="An P."/>
            <person name="Anderson E."/>
            <person name="Anderson S."/>
            <person name="Arachi H."/>
            <person name="Azer M."/>
            <person name="Bachantsang P."/>
            <person name="Barry A."/>
            <person name="Bayul T."/>
            <person name="Berlin A."/>
            <person name="Bessette D."/>
            <person name="Bloom T."/>
            <person name="Bloom T."/>
            <person name="Boguslavskiy L."/>
            <person name="Bonnet C."/>
            <person name="Boukhgalter B."/>
            <person name="Bourzgui I."/>
            <person name="Brown A."/>
            <person name="Cahill P."/>
            <person name="Channer S."/>
            <person name="Cheshatsang Y."/>
            <person name="Chuda L."/>
            <person name="Citroen M."/>
            <person name="Collymore A."/>
            <person name="Cooke P."/>
            <person name="Costello M."/>
            <person name="D'Aco K."/>
            <person name="Daza R."/>
            <person name="De Haan G."/>
            <person name="DeGray S."/>
            <person name="DeMaso C."/>
            <person name="Dhargay N."/>
            <person name="Dooley K."/>
            <person name="Dooley E."/>
            <person name="Doricent M."/>
            <person name="Dorje P."/>
            <person name="Dorjee K."/>
            <person name="Dupes A."/>
            <person name="Elong R."/>
            <person name="Falk J."/>
            <person name="Farina A."/>
            <person name="Faro S."/>
            <person name="Ferguson D."/>
            <person name="Fisher S."/>
            <person name="Foley C.D."/>
            <person name="Franke A."/>
            <person name="Friedrich D."/>
            <person name="Gadbois L."/>
            <person name="Gearin G."/>
            <person name="Gearin C.R."/>
            <person name="Giannoukos G."/>
            <person name="Goode T."/>
            <person name="Graham J."/>
            <person name="Grandbois E."/>
            <person name="Grewal S."/>
            <person name="Gyaltsen K."/>
            <person name="Hafez N."/>
            <person name="Hagos B."/>
            <person name="Hall J."/>
            <person name="Henson C."/>
            <person name="Hollinger A."/>
            <person name="Honan T."/>
            <person name="Huard M.D."/>
            <person name="Hughes L."/>
            <person name="Hurhula B."/>
            <person name="Husby M.E."/>
            <person name="Kamat A."/>
            <person name="Kanga B."/>
            <person name="Kashin S."/>
            <person name="Khazanovich D."/>
            <person name="Kisner P."/>
            <person name="Lance K."/>
            <person name="Lara M."/>
            <person name="Lee W."/>
            <person name="Lennon N."/>
            <person name="Letendre F."/>
            <person name="LeVine R."/>
            <person name="Lipovsky A."/>
            <person name="Liu X."/>
            <person name="Liu J."/>
            <person name="Liu S."/>
            <person name="Lokyitsang T."/>
            <person name="Lokyitsang Y."/>
            <person name="Lubonja R."/>
            <person name="Lui A."/>
            <person name="MacDonald P."/>
            <person name="Magnisalis V."/>
            <person name="Maru K."/>
            <person name="Matthews C."/>
            <person name="McCusker W."/>
            <person name="McDonough S."/>
            <person name="Mehta T."/>
            <person name="Meldrim J."/>
            <person name="Meneus L."/>
            <person name="Mihai O."/>
            <person name="Mihalev A."/>
            <person name="Mihova T."/>
            <person name="Mittelman R."/>
            <person name="Mlenga V."/>
            <person name="Montmayeur A."/>
            <person name="Mulrain L."/>
            <person name="Navidi A."/>
            <person name="Naylor J."/>
            <person name="Negash T."/>
            <person name="Nguyen T."/>
            <person name="Nguyen N."/>
            <person name="Nicol R."/>
            <person name="Norbu C."/>
            <person name="Norbu N."/>
            <person name="Novod N."/>
            <person name="O'Neill B."/>
            <person name="Osman S."/>
            <person name="Markiewicz E."/>
            <person name="Oyono O.L."/>
            <person name="Patti C."/>
            <person name="Phunkhang P."/>
            <person name="Pierre F."/>
            <person name="Priest M."/>
            <person name="Raghuraman S."/>
            <person name="Rege F."/>
            <person name="Reyes R."/>
            <person name="Rise C."/>
            <person name="Rogov P."/>
            <person name="Ross K."/>
            <person name="Ryan E."/>
            <person name="Settipalli S."/>
            <person name="Shea T."/>
            <person name="Sherpa N."/>
            <person name="Shi L."/>
            <person name="Shih D."/>
            <person name="Sparrow T."/>
            <person name="Spaulding J."/>
            <person name="Stalker J."/>
            <person name="Stange-Thomann N."/>
            <person name="Stavropoulos S."/>
            <person name="Stone C."/>
            <person name="Strader C."/>
            <person name="Tesfaye S."/>
            <person name="Thomson T."/>
            <person name="Thoulutsang Y."/>
            <person name="Thoulutsang D."/>
            <person name="Topham K."/>
            <person name="Topping I."/>
            <person name="Tsamla T."/>
            <person name="Vassiliev H."/>
            <person name="Vo A."/>
            <person name="Wangchuk T."/>
            <person name="Wangdi T."/>
            <person name="Weiand M."/>
            <person name="Wilkinson J."/>
            <person name="Wilson A."/>
            <person name="Yadav S."/>
            <person name="Young G."/>
            <person name="Yu Q."/>
            <person name="Zembek L."/>
            <person name="Zhong D."/>
            <person name="Zimmer A."/>
            <person name="Zwirko Z."/>
            <person name="Jaffe D.B."/>
            <person name="Alvarez P."/>
            <person name="Brockman W."/>
            <person name="Butler J."/>
            <person name="Chin C."/>
            <person name="Gnerre S."/>
            <person name="MacCallum I."/>
            <person name="Graves J.A."/>
            <person name="Ponting C.P."/>
            <person name="Breen M."/>
            <person name="Samollow P.B."/>
            <person name="Lander E.S."/>
            <person name="Lindblad-Toh K."/>
        </authorList>
    </citation>
    <scope>NUCLEOTIDE SEQUENCE [LARGE SCALE GENOMIC DNA]</scope>
</reference>
<dbReference type="FunFam" id="2.10.25.10:FF:000610">
    <property type="entry name" value="protein HEG homolog 1 isoform X1"/>
    <property type="match status" value="1"/>
</dbReference>
<evidence type="ECO:0000259" key="12">
    <source>
        <dbReference type="PROSITE" id="PS50026"/>
    </source>
</evidence>
<feature type="domain" description="EGF-like" evidence="12">
    <location>
        <begin position="1084"/>
        <end position="1122"/>
    </location>
</feature>